<accession>A0A5J4V6E0</accession>
<sequence length="123" mass="14629">MVEMAIIDLSVSIIDDQEHTEAVCIPPNNLRKERDIIIEEQKILECVQQRYFLFVYQDLENTSNRVHQNSYTYSELKIETKLIRNSLAHVLNDLFRQLEYKMQLQTPLDLHHLPNQQHRVLIG</sequence>
<dbReference type="Proteomes" id="UP000324800">
    <property type="component" value="Unassembled WGS sequence"/>
</dbReference>
<dbReference type="EMBL" id="SNRW01009457">
    <property type="protein sequence ID" value="KAA6377974.1"/>
    <property type="molecule type" value="Genomic_DNA"/>
</dbReference>
<protein>
    <submittedName>
        <fullName evidence="1">Uncharacterized protein</fullName>
    </submittedName>
</protein>
<name>A0A5J4V6E0_9EUKA</name>
<evidence type="ECO:0000313" key="2">
    <source>
        <dbReference type="Proteomes" id="UP000324800"/>
    </source>
</evidence>
<evidence type="ECO:0000313" key="1">
    <source>
        <dbReference type="EMBL" id="KAA6377974.1"/>
    </source>
</evidence>
<comment type="caution">
    <text evidence="1">The sequence shown here is derived from an EMBL/GenBank/DDBJ whole genome shotgun (WGS) entry which is preliminary data.</text>
</comment>
<proteinExistence type="predicted"/>
<organism evidence="1 2">
    <name type="scientific">Streblomastix strix</name>
    <dbReference type="NCBI Taxonomy" id="222440"/>
    <lineage>
        <taxon>Eukaryota</taxon>
        <taxon>Metamonada</taxon>
        <taxon>Preaxostyla</taxon>
        <taxon>Oxymonadida</taxon>
        <taxon>Streblomastigidae</taxon>
        <taxon>Streblomastix</taxon>
    </lineage>
</organism>
<dbReference type="AlphaFoldDB" id="A0A5J4V6E0"/>
<gene>
    <name evidence="1" type="ORF">EZS28_026499</name>
</gene>
<reference evidence="1 2" key="1">
    <citation type="submission" date="2019-03" db="EMBL/GenBank/DDBJ databases">
        <title>Single cell metagenomics reveals metabolic interactions within the superorganism composed of flagellate Streblomastix strix and complex community of Bacteroidetes bacteria on its surface.</title>
        <authorList>
            <person name="Treitli S.C."/>
            <person name="Kolisko M."/>
            <person name="Husnik F."/>
            <person name="Keeling P."/>
            <person name="Hampl V."/>
        </authorList>
    </citation>
    <scope>NUCLEOTIDE SEQUENCE [LARGE SCALE GENOMIC DNA]</scope>
    <source>
        <strain evidence="1">ST1C</strain>
    </source>
</reference>